<dbReference type="Proteomes" id="UP001385848">
    <property type="component" value="Unassembled WGS sequence"/>
</dbReference>
<evidence type="ECO:0000313" key="1">
    <source>
        <dbReference type="EMBL" id="KAA9319923.1"/>
    </source>
</evidence>
<organism evidence="1 3">
    <name type="scientific">Lactobacillus jensenii</name>
    <dbReference type="NCBI Taxonomy" id="109790"/>
    <lineage>
        <taxon>Bacteria</taxon>
        <taxon>Bacillati</taxon>
        <taxon>Bacillota</taxon>
        <taxon>Bacilli</taxon>
        <taxon>Lactobacillales</taxon>
        <taxon>Lactobacillaceae</taxon>
        <taxon>Lactobacillus</taxon>
    </lineage>
</organism>
<dbReference type="Proteomes" id="UP000327236">
    <property type="component" value="Unassembled WGS sequence"/>
</dbReference>
<accession>A0A2I1XPH7</accession>
<comment type="caution">
    <text evidence="1">The sequence shown here is derived from an EMBL/GenBank/DDBJ whole genome shotgun (WGS) entry which is preliminary data.</text>
</comment>
<sequence length="86" mass="10500">MNECYNLYNFMKSSNTKEISITTYRKKRQRLHNNDPKHFRLLSQSEELVIFQYVTSRKFTLLKHKYKKNKITNVVENTYYLSQNLS</sequence>
<dbReference type="EMBL" id="VYWW01000071">
    <property type="protein sequence ID" value="KAA9319923.1"/>
    <property type="molecule type" value="Genomic_DNA"/>
</dbReference>
<name>A0A2I1XPH7_LACJE</name>
<evidence type="ECO:0000313" key="3">
    <source>
        <dbReference type="Proteomes" id="UP000327236"/>
    </source>
</evidence>
<dbReference type="OrthoDB" id="9866462at2"/>
<reference evidence="2 4" key="2">
    <citation type="submission" date="2024-04" db="EMBL/GenBank/DDBJ databases">
        <title>Three lactobacilli isolated from voided urine samples from females with type 2 diabetes.</title>
        <authorList>
            <person name="Kula A."/>
            <person name="Stegman N."/>
            <person name="Putonti C."/>
        </authorList>
    </citation>
    <scope>NUCLEOTIDE SEQUENCE [LARGE SCALE GENOMIC DNA]</scope>
    <source>
        <strain evidence="2 4">1855</strain>
    </source>
</reference>
<dbReference type="EMBL" id="JBBVUL010000001">
    <property type="protein sequence ID" value="MEL0564387.1"/>
    <property type="molecule type" value="Genomic_DNA"/>
</dbReference>
<keyword evidence="4" id="KW-1185">Reference proteome</keyword>
<evidence type="ECO:0000313" key="4">
    <source>
        <dbReference type="Proteomes" id="UP001385848"/>
    </source>
</evidence>
<evidence type="ECO:0000313" key="2">
    <source>
        <dbReference type="EMBL" id="MEL0564387.1"/>
    </source>
</evidence>
<dbReference type="AlphaFoldDB" id="A0A2I1XPH7"/>
<reference evidence="1 3" key="1">
    <citation type="submission" date="2019-09" db="EMBL/GenBank/DDBJ databases">
        <title>Draft genome sequence assemblies of isolates from the urinary tract.</title>
        <authorList>
            <person name="Mores C.R."/>
            <person name="Putonti C."/>
            <person name="Wolfe A.J."/>
        </authorList>
    </citation>
    <scope>NUCLEOTIDE SEQUENCE [LARGE SCALE GENOMIC DNA]</scope>
    <source>
        <strain evidence="1 3">UMB246</strain>
    </source>
</reference>
<proteinExistence type="predicted"/>
<gene>
    <name evidence="2" type="ORF">AAC431_00410</name>
    <name evidence="1" type="ORF">F6H94_08670</name>
</gene>
<dbReference type="RefSeq" id="WP_034535588.1">
    <property type="nucleotide sequence ID" value="NZ_CATOUX010000011.1"/>
</dbReference>
<protein>
    <submittedName>
        <fullName evidence="1">Uncharacterized protein</fullName>
    </submittedName>
</protein>